<dbReference type="PANTHER" id="PTHR13947:SF37">
    <property type="entry name" value="LD18367P"/>
    <property type="match status" value="1"/>
</dbReference>
<dbReference type="InterPro" id="IPR036388">
    <property type="entry name" value="WH-like_DNA-bd_sf"/>
</dbReference>
<dbReference type="RefSeq" id="WP_092839475.1">
    <property type="nucleotide sequence ID" value="NZ_CP028290.1"/>
</dbReference>
<dbReference type="SMART" id="SM00347">
    <property type="entry name" value="HTH_MARR"/>
    <property type="match status" value="1"/>
</dbReference>
<dbReference type="PANTHER" id="PTHR13947">
    <property type="entry name" value="GNAT FAMILY N-ACETYLTRANSFERASE"/>
    <property type="match status" value="1"/>
</dbReference>
<dbReference type="InterPro" id="IPR000835">
    <property type="entry name" value="HTH_MarR-typ"/>
</dbReference>
<proteinExistence type="predicted"/>
<dbReference type="AlphaFoldDB" id="A0A1H0WIC3"/>
<dbReference type="InterPro" id="IPR050769">
    <property type="entry name" value="NAT_camello-type"/>
</dbReference>
<keyword evidence="1" id="KW-0808">Transferase</keyword>
<evidence type="ECO:0000259" key="2">
    <source>
        <dbReference type="PROSITE" id="PS50995"/>
    </source>
</evidence>
<dbReference type="PROSITE" id="PS51186">
    <property type="entry name" value="GNAT"/>
    <property type="match status" value="1"/>
</dbReference>
<dbReference type="EMBL" id="FNJL01000040">
    <property type="protein sequence ID" value="SDP90474.1"/>
    <property type="molecule type" value="Genomic_DNA"/>
</dbReference>
<gene>
    <name evidence="4" type="ORF">SAMN04489708_14028</name>
</gene>
<keyword evidence="4" id="KW-0238">DNA-binding</keyword>
<dbReference type="SUPFAM" id="SSF55729">
    <property type="entry name" value="Acyl-CoA N-acyltransferases (Nat)"/>
    <property type="match status" value="1"/>
</dbReference>
<sequence length="329" mass="35258">MPTDPALVEEIRAASRSMVRALGFMGGDFAGTDLSPSAVHALIEIGQDGGQLTARDLGERLRLEKSSVSRMLRKLVASGDVRETAGAQDGRVKQLALTARGRQRMAGIHAFARAQVVGALEHLGPGEDRAVLEGVRLYAAALARMGHGGPATAPQPPQPQPRPTVALCSGYRPGLIARVTEMHALFYAREAGFGQRFESVVAGGLAEFCGRLDAREPSPNAVWTAEVDGRIAGSVAIDGEDLGPGTAHLRWFIVDDGVRGGGIGRRLLAAALAFVDARPAFAETHLWTFSGLHAARRLYEARGFTCVEERPGSQWGREVLEQRFVRQRP</sequence>
<dbReference type="InterPro" id="IPR036390">
    <property type="entry name" value="WH_DNA-bd_sf"/>
</dbReference>
<dbReference type="Gene3D" id="1.10.10.10">
    <property type="entry name" value="Winged helix-like DNA-binding domain superfamily/Winged helix DNA-binding domain"/>
    <property type="match status" value="1"/>
</dbReference>
<dbReference type="PROSITE" id="PS50995">
    <property type="entry name" value="HTH_MARR_2"/>
    <property type="match status" value="1"/>
</dbReference>
<dbReference type="GO" id="GO:0003677">
    <property type="term" value="F:DNA binding"/>
    <property type="evidence" value="ECO:0007669"/>
    <property type="project" value="UniProtKB-KW"/>
</dbReference>
<dbReference type="InterPro" id="IPR000182">
    <property type="entry name" value="GNAT_dom"/>
</dbReference>
<dbReference type="Gene3D" id="3.40.630.30">
    <property type="match status" value="1"/>
</dbReference>
<reference evidence="5" key="1">
    <citation type="submission" date="2016-10" db="EMBL/GenBank/DDBJ databases">
        <authorList>
            <person name="Varghese N."/>
            <person name="Submissions S."/>
        </authorList>
    </citation>
    <scope>NUCLEOTIDE SEQUENCE [LARGE SCALE GENOMIC DNA]</scope>
    <source>
        <strain evidence="5">DSM 17101</strain>
    </source>
</reference>
<evidence type="ECO:0000313" key="4">
    <source>
        <dbReference type="EMBL" id="SDP90474.1"/>
    </source>
</evidence>
<dbReference type="SUPFAM" id="SSF46785">
    <property type="entry name" value="Winged helix' DNA-binding domain"/>
    <property type="match status" value="1"/>
</dbReference>
<dbReference type="Proteomes" id="UP000199317">
    <property type="component" value="Unassembled WGS sequence"/>
</dbReference>
<evidence type="ECO:0000256" key="1">
    <source>
        <dbReference type="ARBA" id="ARBA00022679"/>
    </source>
</evidence>
<dbReference type="GO" id="GO:0008080">
    <property type="term" value="F:N-acetyltransferase activity"/>
    <property type="evidence" value="ECO:0007669"/>
    <property type="project" value="InterPro"/>
</dbReference>
<protein>
    <submittedName>
        <fullName evidence="4">DNA-binding transcriptional regulator, MarR family</fullName>
    </submittedName>
</protein>
<evidence type="ECO:0000313" key="5">
    <source>
        <dbReference type="Proteomes" id="UP000199317"/>
    </source>
</evidence>
<feature type="domain" description="N-acetyltransferase" evidence="3">
    <location>
        <begin position="174"/>
        <end position="326"/>
    </location>
</feature>
<keyword evidence="5" id="KW-1185">Reference proteome</keyword>
<feature type="domain" description="HTH marR-type" evidence="2">
    <location>
        <begin position="4"/>
        <end position="147"/>
    </location>
</feature>
<dbReference type="OrthoDB" id="273614at2"/>
<accession>A0A1H0WIC3</accession>
<dbReference type="Pfam" id="PF12802">
    <property type="entry name" value="MarR_2"/>
    <property type="match status" value="1"/>
</dbReference>
<evidence type="ECO:0000259" key="3">
    <source>
        <dbReference type="PROSITE" id="PS51186"/>
    </source>
</evidence>
<organism evidence="4 5">
    <name type="scientific">Paracidovorax cattleyae</name>
    <dbReference type="NCBI Taxonomy" id="80868"/>
    <lineage>
        <taxon>Bacteria</taxon>
        <taxon>Pseudomonadati</taxon>
        <taxon>Pseudomonadota</taxon>
        <taxon>Betaproteobacteria</taxon>
        <taxon>Burkholderiales</taxon>
        <taxon>Comamonadaceae</taxon>
        <taxon>Paracidovorax</taxon>
    </lineage>
</organism>
<dbReference type="InterPro" id="IPR016181">
    <property type="entry name" value="Acyl_CoA_acyltransferase"/>
</dbReference>
<name>A0A1H0WIC3_9BURK</name>
<dbReference type="Pfam" id="PF00583">
    <property type="entry name" value="Acetyltransf_1"/>
    <property type="match status" value="1"/>
</dbReference>
<dbReference type="GO" id="GO:0003700">
    <property type="term" value="F:DNA-binding transcription factor activity"/>
    <property type="evidence" value="ECO:0007669"/>
    <property type="project" value="InterPro"/>
</dbReference>